<feature type="region of interest" description="Disordered" evidence="1">
    <location>
        <begin position="147"/>
        <end position="170"/>
    </location>
</feature>
<dbReference type="EMBL" id="SGPL01000260">
    <property type="protein sequence ID" value="THH14648.1"/>
    <property type="molecule type" value="Genomic_DNA"/>
</dbReference>
<name>A0A4S4LSI2_9AGAM</name>
<keyword evidence="3" id="KW-1185">Reference proteome</keyword>
<feature type="region of interest" description="Disordered" evidence="1">
    <location>
        <begin position="280"/>
        <end position="302"/>
    </location>
</feature>
<organism evidence="2 3">
    <name type="scientific">Bondarzewia mesenterica</name>
    <dbReference type="NCBI Taxonomy" id="1095465"/>
    <lineage>
        <taxon>Eukaryota</taxon>
        <taxon>Fungi</taxon>
        <taxon>Dikarya</taxon>
        <taxon>Basidiomycota</taxon>
        <taxon>Agaricomycotina</taxon>
        <taxon>Agaricomycetes</taxon>
        <taxon>Russulales</taxon>
        <taxon>Bondarzewiaceae</taxon>
        <taxon>Bondarzewia</taxon>
    </lineage>
</organism>
<feature type="region of interest" description="Disordered" evidence="1">
    <location>
        <begin position="190"/>
        <end position="220"/>
    </location>
</feature>
<proteinExistence type="predicted"/>
<sequence length="473" mass="52634">MPNFISDSVRRVYIEPPETEDLQNQVAQLEARVESLRRDKNMLMEKCESSLAKATKHAEGEKTARLQAQATQKDVQEMRKKYEAMKAKYQDLKAQKSTPPTHAVKRNSSQAALDTSAVAGPAPEWPSVSDPRRIEIVNNRPMLRIPKRPRIARAPPLDSPTEAVVPPTRPRFVDTTPIIFRRVFRAGHISNRSSPSEDEEEDFSSSASSSSSDEPETVGGREEEDLFVAGHGTFRPILPISAQPHTIPSPLPVAVDPHLVPQYLRPFLLPPFRRIYLNTDTPTQPSSNTTVSGSSENIQQNQMDNERARLRAENAALRTSCLAWRQRADAHAAAHLGLATFARVARDYARMLHTQRDELAQRCESLKRKYGVEDEDEERADAHTAKRSEGVHDTGKLTPTVPPLMSSGQLKPVPESSLPKLPRLPSVEGIATAPDVDKRQAKRRRIDVQLAEPVVSQPRPSRPGLYIASASGR</sequence>
<gene>
    <name evidence="2" type="ORF">EW146_g5716</name>
</gene>
<comment type="caution">
    <text evidence="2">The sequence shown here is derived from an EMBL/GenBank/DDBJ whole genome shotgun (WGS) entry which is preliminary data.</text>
</comment>
<evidence type="ECO:0000313" key="2">
    <source>
        <dbReference type="EMBL" id="THH14648.1"/>
    </source>
</evidence>
<protein>
    <submittedName>
        <fullName evidence="2">Uncharacterized protein</fullName>
    </submittedName>
</protein>
<feature type="compositionally biased region" description="Polar residues" evidence="1">
    <location>
        <begin position="95"/>
        <end position="113"/>
    </location>
</feature>
<dbReference type="OrthoDB" id="6270329at2759"/>
<evidence type="ECO:0000256" key="1">
    <source>
        <dbReference type="SAM" id="MobiDB-lite"/>
    </source>
</evidence>
<dbReference type="Proteomes" id="UP000310158">
    <property type="component" value="Unassembled WGS sequence"/>
</dbReference>
<feature type="region of interest" description="Disordered" evidence="1">
    <location>
        <begin position="91"/>
        <end position="128"/>
    </location>
</feature>
<accession>A0A4S4LSI2</accession>
<dbReference type="AlphaFoldDB" id="A0A4S4LSI2"/>
<evidence type="ECO:0000313" key="3">
    <source>
        <dbReference type="Proteomes" id="UP000310158"/>
    </source>
</evidence>
<reference evidence="2 3" key="1">
    <citation type="submission" date="2019-02" db="EMBL/GenBank/DDBJ databases">
        <title>Genome sequencing of the rare red list fungi Bondarzewia mesenterica.</title>
        <authorList>
            <person name="Buettner E."/>
            <person name="Kellner H."/>
        </authorList>
    </citation>
    <scope>NUCLEOTIDE SEQUENCE [LARGE SCALE GENOMIC DNA]</scope>
    <source>
        <strain evidence="2 3">DSM 108281</strain>
    </source>
</reference>
<feature type="region of interest" description="Disordered" evidence="1">
    <location>
        <begin position="371"/>
        <end position="473"/>
    </location>
</feature>
<feature type="compositionally biased region" description="Basic and acidic residues" evidence="1">
    <location>
        <begin position="380"/>
        <end position="395"/>
    </location>
</feature>